<sequence length="574" mass="64133">MAAKISLHMPRFARDANGTRTPAAEAAGVWLPALALFAIFWTLYRWTATQYNTFDAVSYANEIGRLYPRTHDLHWLFHPHHLLFNATGYVLWRVSQAFGYIGGPLPVMEAWNATSGALGLVLYYLALRSLLQRSRWIPLLIAAGLGLSFGYWICATDARVNMPSTVLLLAAFWAACRLIQTGDKRLAALAGALSGLAILYHESAGLFLVVGAAAALLAHQEDDLPARAAWKHRWTLAAIYLVSSLALVLIVYAIVGIVALRFHSLGEFRRWSSEYAELGWWWNFEILRNIRLDAYAFRRAAFVEPPGKQGTFHLSGAPTRLLAFYFTALLGWFVAVYAFFVALPLLWRTHIRPLLIVSLIWVIAYALFFTVWSPGYFVFWVPVLIPTGLLLALSLAHYRAGRTGLAVNWILGVWIALYAVVNFMASIGPHQNTQSSPFRRIAMDVRRHTAPGDLIVAAGAGDAAQCEVDIPYFADRDCISIHTMTTRARENAVRSRETIQAKIAQTLAAGNRVYVLDEVLSDKSVLDALHKRHPQIDRAQIQETFRPWRRSIAWESSHGPVWSLEQDSAAVPAP</sequence>
<organism evidence="1 2">
    <name type="scientific">Capsulimonas corticalis</name>
    <dbReference type="NCBI Taxonomy" id="2219043"/>
    <lineage>
        <taxon>Bacteria</taxon>
        <taxon>Bacillati</taxon>
        <taxon>Armatimonadota</taxon>
        <taxon>Armatimonadia</taxon>
        <taxon>Capsulimonadales</taxon>
        <taxon>Capsulimonadaceae</taxon>
        <taxon>Capsulimonas</taxon>
    </lineage>
</organism>
<proteinExistence type="predicted"/>
<dbReference type="EMBL" id="AP025739">
    <property type="protein sequence ID" value="BDI31408.1"/>
    <property type="molecule type" value="Genomic_DNA"/>
</dbReference>
<gene>
    <name evidence="1" type="ORF">CCAX7_34590</name>
</gene>
<evidence type="ECO:0000313" key="2">
    <source>
        <dbReference type="Proteomes" id="UP000287394"/>
    </source>
</evidence>
<accession>A0A402CY93</accession>
<keyword evidence="2" id="KW-1185">Reference proteome</keyword>
<dbReference type="Proteomes" id="UP000287394">
    <property type="component" value="Chromosome"/>
</dbReference>
<protein>
    <submittedName>
        <fullName evidence="1">Uncharacterized protein</fullName>
    </submittedName>
</protein>
<dbReference type="KEGG" id="ccot:CCAX7_34590"/>
<dbReference type="AlphaFoldDB" id="A0A402CY93"/>
<reference evidence="1 2" key="1">
    <citation type="journal article" date="2019" name="Int. J. Syst. Evol. Microbiol.">
        <title>Capsulimonas corticalis gen. nov., sp. nov., an aerobic capsulated bacterium, of a novel bacterial order, Capsulimonadales ord. nov., of the class Armatimonadia of the phylum Armatimonadetes.</title>
        <authorList>
            <person name="Li J."/>
            <person name="Kudo C."/>
            <person name="Tonouchi A."/>
        </authorList>
    </citation>
    <scope>NUCLEOTIDE SEQUENCE [LARGE SCALE GENOMIC DNA]</scope>
    <source>
        <strain evidence="1 2">AX-7</strain>
    </source>
</reference>
<dbReference type="RefSeq" id="WP_119322309.1">
    <property type="nucleotide sequence ID" value="NZ_AP025739.1"/>
</dbReference>
<name>A0A402CY93_9BACT</name>
<evidence type="ECO:0000313" key="1">
    <source>
        <dbReference type="EMBL" id="BDI31408.1"/>
    </source>
</evidence>